<evidence type="ECO:0000256" key="1">
    <source>
        <dbReference type="ARBA" id="ARBA00022468"/>
    </source>
</evidence>
<feature type="compositionally biased region" description="Polar residues" evidence="3">
    <location>
        <begin position="547"/>
        <end position="567"/>
    </location>
</feature>
<dbReference type="Gene3D" id="1.10.472.80">
    <property type="entry name" value="Ypt/Rab-GAP domain of gyp1p, domain 3"/>
    <property type="match status" value="1"/>
</dbReference>
<dbReference type="FunFam" id="1.10.472.80:FF:000038">
    <property type="entry name" value="TBC1 domain family member 5"/>
    <property type="match status" value="1"/>
</dbReference>
<keyword evidence="6" id="KW-1185">Reference proteome</keyword>
<feature type="domain" description="Rab-GAP TBC" evidence="4">
    <location>
        <begin position="103"/>
        <end position="414"/>
    </location>
</feature>
<feature type="region of interest" description="Disordered" evidence="3">
    <location>
        <begin position="486"/>
        <end position="599"/>
    </location>
</feature>
<dbReference type="Gene3D" id="1.10.8.270">
    <property type="entry name" value="putative rabgap domain of human tbc1 domain family member 14 like domains"/>
    <property type="match status" value="2"/>
</dbReference>
<organism evidence="5 6">
    <name type="scientific">Magallana gigas</name>
    <name type="common">Pacific oyster</name>
    <name type="synonym">Crassostrea gigas</name>
    <dbReference type="NCBI Taxonomy" id="29159"/>
    <lineage>
        <taxon>Eukaryota</taxon>
        <taxon>Metazoa</taxon>
        <taxon>Spiralia</taxon>
        <taxon>Lophotrochozoa</taxon>
        <taxon>Mollusca</taxon>
        <taxon>Bivalvia</taxon>
        <taxon>Autobranchia</taxon>
        <taxon>Pteriomorphia</taxon>
        <taxon>Ostreida</taxon>
        <taxon>Ostreoidea</taxon>
        <taxon>Ostreidae</taxon>
        <taxon>Magallana</taxon>
    </lineage>
</organism>
<dbReference type="EnsemblMetazoa" id="G4820.1">
    <property type="protein sequence ID" value="G4820.1:cds"/>
    <property type="gene ID" value="G4820"/>
</dbReference>
<name>A0A8W8N963_MAGGI</name>
<dbReference type="PROSITE" id="PS50086">
    <property type="entry name" value="TBC_RABGAP"/>
    <property type="match status" value="1"/>
</dbReference>
<dbReference type="FunFam" id="1.10.8.270:FF:000011">
    <property type="entry name" value="TBC1 domain family member 5"/>
    <property type="match status" value="1"/>
</dbReference>
<feature type="compositionally biased region" description="Basic and acidic residues" evidence="3">
    <location>
        <begin position="789"/>
        <end position="807"/>
    </location>
</feature>
<dbReference type="Proteomes" id="UP000005408">
    <property type="component" value="Unassembled WGS sequence"/>
</dbReference>
<evidence type="ECO:0000259" key="4">
    <source>
        <dbReference type="PROSITE" id="PS50086"/>
    </source>
</evidence>
<accession>A0A8W8N963</accession>
<feature type="compositionally biased region" description="Basic and acidic residues" evidence="3">
    <location>
        <begin position="738"/>
        <end position="749"/>
    </location>
</feature>
<feature type="region of interest" description="Disordered" evidence="3">
    <location>
        <begin position="1"/>
        <end position="74"/>
    </location>
</feature>
<dbReference type="GO" id="GO:0005737">
    <property type="term" value="C:cytoplasm"/>
    <property type="evidence" value="ECO:0007669"/>
    <property type="project" value="UniProtKB-ARBA"/>
</dbReference>
<reference evidence="5" key="1">
    <citation type="submission" date="2022-08" db="UniProtKB">
        <authorList>
            <consortium name="EnsemblMetazoa"/>
        </authorList>
    </citation>
    <scope>IDENTIFICATION</scope>
    <source>
        <strain evidence="5">05x7-T-G4-1.051#20</strain>
    </source>
</reference>
<feature type="compositionally biased region" description="Low complexity" evidence="3">
    <location>
        <begin position="499"/>
        <end position="512"/>
    </location>
</feature>
<feature type="coiled-coil region" evidence="2">
    <location>
        <begin position="628"/>
        <end position="662"/>
    </location>
</feature>
<dbReference type="Pfam" id="PF00566">
    <property type="entry name" value="RabGAP-TBC"/>
    <property type="match status" value="1"/>
</dbReference>
<evidence type="ECO:0000313" key="6">
    <source>
        <dbReference type="Proteomes" id="UP000005408"/>
    </source>
</evidence>
<evidence type="ECO:0000256" key="3">
    <source>
        <dbReference type="SAM" id="MobiDB-lite"/>
    </source>
</evidence>
<proteinExistence type="predicted"/>
<dbReference type="GO" id="GO:0005096">
    <property type="term" value="F:GTPase activator activity"/>
    <property type="evidence" value="ECO:0007669"/>
    <property type="project" value="UniProtKB-KW"/>
</dbReference>
<feature type="region of interest" description="Disordered" evidence="3">
    <location>
        <begin position="727"/>
        <end position="841"/>
    </location>
</feature>
<dbReference type="SMART" id="SM00164">
    <property type="entry name" value="TBC"/>
    <property type="match status" value="1"/>
</dbReference>
<dbReference type="PANTHER" id="PTHR22957:SF337">
    <property type="entry name" value="TBC1 DOMAIN FAMILY MEMBER 5"/>
    <property type="match status" value="1"/>
</dbReference>
<dbReference type="AlphaFoldDB" id="A0A8W8N963"/>
<dbReference type="SUPFAM" id="SSF47923">
    <property type="entry name" value="Ypt/Rab-GAP domain of gyp1p"/>
    <property type="match status" value="3"/>
</dbReference>
<evidence type="ECO:0000256" key="2">
    <source>
        <dbReference type="SAM" id="Coils"/>
    </source>
</evidence>
<protein>
    <recommendedName>
        <fullName evidence="4">Rab-GAP TBC domain-containing protein</fullName>
    </recommendedName>
</protein>
<keyword evidence="2" id="KW-0175">Coiled coil</keyword>
<dbReference type="InterPro" id="IPR035969">
    <property type="entry name" value="Rab-GAP_TBC_sf"/>
</dbReference>
<dbReference type="PANTHER" id="PTHR22957">
    <property type="entry name" value="TBC1 DOMAIN FAMILY MEMBER GTPASE-ACTIVATING PROTEIN"/>
    <property type="match status" value="1"/>
</dbReference>
<evidence type="ECO:0000313" key="5">
    <source>
        <dbReference type="EnsemblMetazoa" id="G4820.1:cds"/>
    </source>
</evidence>
<keyword evidence="1" id="KW-0343">GTPase activation</keyword>
<sequence>MWSMRKKEAATAQPSQGRGPSPPTKEDILSTLENFGDSTDPQKEKNNNKQPSRQQSEDSLDDWEKPDPPSASSFNSYSAEWEKLFKRKNYRKQLRLYAMNGNLRSSRFRSVCWKVFLDVLPDDIHHWKNSCRKSRSKYTDLKDRLIVNPRKAVDCSASDLALNNPLSQADESPWNQFFLDNELRLTIKQDVIRTYPRIAFFQSNQVRNLMVDILFIYAKLNADTSYRQEAIQEMMLDLLFCFCKTYPELSYKQGMHELLAPLIFILHCDHQAFLHAAEVETLDQINEPDRDIVKEIMDPAYLEHDAYALLSQIMRTVEPWYNARDIPVNRSKDKLNSVPFARPQDLNSSNAIVTKLTRIQDYILKRFDVELHGHLERLEIAPQIYGIRWIRLLFGREFPMQDLLALWDAIFADGVGFELVDFVFVAMLLYIRDLLLSSDYPQCLTCLMRYPPVPDIGYLIEKAQYLREPKHFPRPPHYSYQTVNNVKSPVSQKPPPQASSNSTTSTNTSTSTYKHHRTGSMTSSFSEFSRKMRPKTLQMDGNKPSIYKSSSVPMNLQTDISPGTPQYPQHKRGSSASLSQVEDAMFKQTPSPSSMARLEPTNDRFANMTLYNQEDGPMNGNVAKFSTLPNLKGKGKKLSKQMAELEHRMGELQGQINEKESMSLYCANKLDSHIKRLQFEVLHQSLENEDEILLAIAGIKQVRDVLKGTLKFSQMDEEDVTIKDDYYEPENNSATSPENHEPLPQEKPRSRSHSKKSGIFYMSSEDNSENAESPPEGPIQAVTPRKGSIQKEAHNHKEDNKAFELSDRVLPGTGHGKSGIQSQPVDVSEKTHPLDSSPNPLYNYKCSVDSV</sequence>
<dbReference type="InterPro" id="IPR000195">
    <property type="entry name" value="Rab-GAP-TBC_dom"/>
</dbReference>